<feature type="compositionally biased region" description="Basic residues" evidence="6">
    <location>
        <begin position="163"/>
        <end position="174"/>
    </location>
</feature>
<dbReference type="OrthoDB" id="2384641at2759"/>
<gene>
    <name evidence="8" type="ORF">DFQ27_005613</name>
</gene>
<dbReference type="GO" id="GO:0005634">
    <property type="term" value="C:nucleus"/>
    <property type="evidence" value="ECO:0007669"/>
    <property type="project" value="UniProtKB-SubCell"/>
</dbReference>
<keyword evidence="9" id="KW-1185">Reference proteome</keyword>
<feature type="compositionally biased region" description="Acidic residues" evidence="6">
    <location>
        <begin position="139"/>
        <end position="148"/>
    </location>
</feature>
<dbReference type="EMBL" id="JAAAJB010000040">
    <property type="protein sequence ID" value="KAG0268826.1"/>
    <property type="molecule type" value="Genomic_DNA"/>
</dbReference>
<proteinExistence type="predicted"/>
<feature type="compositionally biased region" description="Basic and acidic residues" evidence="6">
    <location>
        <begin position="108"/>
        <end position="125"/>
    </location>
</feature>
<dbReference type="GO" id="GO:0008270">
    <property type="term" value="F:zinc ion binding"/>
    <property type="evidence" value="ECO:0007669"/>
    <property type="project" value="UniProtKB-KW"/>
</dbReference>
<evidence type="ECO:0000313" key="8">
    <source>
        <dbReference type="EMBL" id="KAG0268826.1"/>
    </source>
</evidence>
<accession>A0A9P6UB69</accession>
<evidence type="ECO:0000256" key="6">
    <source>
        <dbReference type="SAM" id="MobiDB-lite"/>
    </source>
</evidence>
<dbReference type="GO" id="GO:0003677">
    <property type="term" value="F:DNA binding"/>
    <property type="evidence" value="ECO:0007669"/>
    <property type="project" value="InterPro"/>
</dbReference>
<feature type="compositionally biased region" description="Basic and acidic residues" evidence="6">
    <location>
        <begin position="175"/>
        <end position="187"/>
    </location>
</feature>
<keyword evidence="5" id="KW-0539">Nucleus</keyword>
<dbReference type="InterPro" id="IPR036957">
    <property type="entry name" value="Znf_PARP_sf"/>
</dbReference>
<sequence length="230" mass="25786">MAVITYCIEYAQSQNSKCQKCTKIIPNKSLRCGRMERDNEKQKKKFARYFWYHFKCFEVPEIWTQVPVALIRGQPELLDKDKVRLERIIKLGAGGSWEQIIQQHNKKTRDDEAAARAEAEARGEEYVPPVSKKRKAANDDDDDDDEAGDFTTALTGEVDKKTERKNRKINKKIKAQKEQKTAADGKPHAKKGAAPSAPKETVTTKAIAASRAGSKALLGKLKKKPAASKA</sequence>
<dbReference type="Gene3D" id="3.30.1740.10">
    <property type="entry name" value="Zinc finger, PARP-type"/>
    <property type="match status" value="1"/>
</dbReference>
<evidence type="ECO:0000256" key="4">
    <source>
        <dbReference type="ARBA" id="ARBA00022833"/>
    </source>
</evidence>
<feature type="domain" description="PARP-type" evidence="7">
    <location>
        <begin position="6"/>
        <end position="57"/>
    </location>
</feature>
<feature type="compositionally biased region" description="Basic residues" evidence="6">
    <location>
        <begin position="220"/>
        <end position="230"/>
    </location>
</feature>
<evidence type="ECO:0000256" key="3">
    <source>
        <dbReference type="ARBA" id="ARBA00022771"/>
    </source>
</evidence>
<dbReference type="PROSITE" id="PS50064">
    <property type="entry name" value="ZF_PARP_2"/>
    <property type="match status" value="1"/>
</dbReference>
<dbReference type="SMART" id="SM01336">
    <property type="entry name" value="zf-PARP"/>
    <property type="match status" value="1"/>
</dbReference>
<keyword evidence="4" id="KW-0862">Zinc</keyword>
<dbReference type="Pfam" id="PF00645">
    <property type="entry name" value="zf-PARP"/>
    <property type="match status" value="1"/>
</dbReference>
<protein>
    <recommendedName>
        <fullName evidence="7">PARP-type domain-containing protein</fullName>
    </recommendedName>
</protein>
<evidence type="ECO:0000259" key="7">
    <source>
        <dbReference type="PROSITE" id="PS50064"/>
    </source>
</evidence>
<evidence type="ECO:0000313" key="9">
    <source>
        <dbReference type="Proteomes" id="UP000807716"/>
    </source>
</evidence>
<evidence type="ECO:0000256" key="2">
    <source>
        <dbReference type="ARBA" id="ARBA00022723"/>
    </source>
</evidence>
<dbReference type="Proteomes" id="UP000807716">
    <property type="component" value="Unassembled WGS sequence"/>
</dbReference>
<keyword evidence="3" id="KW-0863">Zinc-finger</keyword>
<feature type="region of interest" description="Disordered" evidence="6">
    <location>
        <begin position="103"/>
        <end position="230"/>
    </location>
</feature>
<evidence type="ECO:0000256" key="5">
    <source>
        <dbReference type="ARBA" id="ARBA00023242"/>
    </source>
</evidence>
<comment type="caution">
    <text evidence="8">The sequence shown here is derived from an EMBL/GenBank/DDBJ whole genome shotgun (WGS) entry which is preliminary data.</text>
</comment>
<reference evidence="8" key="1">
    <citation type="journal article" date="2020" name="Fungal Divers.">
        <title>Resolving the Mortierellaceae phylogeny through synthesis of multi-gene phylogenetics and phylogenomics.</title>
        <authorList>
            <person name="Vandepol N."/>
            <person name="Liber J."/>
            <person name="Desiro A."/>
            <person name="Na H."/>
            <person name="Kennedy M."/>
            <person name="Barry K."/>
            <person name="Grigoriev I.V."/>
            <person name="Miller A.N."/>
            <person name="O'Donnell K."/>
            <person name="Stajich J.E."/>
            <person name="Bonito G."/>
        </authorList>
    </citation>
    <scope>NUCLEOTIDE SEQUENCE</scope>
    <source>
        <strain evidence="8">BC1065</strain>
    </source>
</reference>
<evidence type="ECO:0000256" key="1">
    <source>
        <dbReference type="ARBA" id="ARBA00004123"/>
    </source>
</evidence>
<dbReference type="AlphaFoldDB" id="A0A9P6UB69"/>
<name>A0A9P6UB69_9FUNG</name>
<organism evidence="8 9">
    <name type="scientific">Actinomortierella ambigua</name>
    <dbReference type="NCBI Taxonomy" id="1343610"/>
    <lineage>
        <taxon>Eukaryota</taxon>
        <taxon>Fungi</taxon>
        <taxon>Fungi incertae sedis</taxon>
        <taxon>Mucoromycota</taxon>
        <taxon>Mortierellomycotina</taxon>
        <taxon>Mortierellomycetes</taxon>
        <taxon>Mortierellales</taxon>
        <taxon>Mortierellaceae</taxon>
        <taxon>Actinomortierella</taxon>
    </lineage>
</organism>
<dbReference type="InterPro" id="IPR001510">
    <property type="entry name" value="Znf_PARP"/>
</dbReference>
<dbReference type="SUPFAM" id="SSF57716">
    <property type="entry name" value="Glucocorticoid receptor-like (DNA-binding domain)"/>
    <property type="match status" value="1"/>
</dbReference>
<keyword evidence="2" id="KW-0479">Metal-binding</keyword>
<comment type="subcellular location">
    <subcellularLocation>
        <location evidence="1">Nucleus</location>
    </subcellularLocation>
</comment>